<keyword evidence="2" id="KW-0560">Oxidoreductase</keyword>
<protein>
    <submittedName>
        <fullName evidence="8">Multicopper oxidase family protein</fullName>
    </submittedName>
</protein>
<dbReference type="Pfam" id="PF00394">
    <property type="entry name" value="Cu-oxidase"/>
    <property type="match status" value="1"/>
</dbReference>
<dbReference type="InterPro" id="IPR033138">
    <property type="entry name" value="Cu_oxidase_CS"/>
</dbReference>
<name>A0ABV8FVX7_9ACTN</name>
<dbReference type="PANTHER" id="PTHR11709:SF394">
    <property type="entry name" value="FI03373P-RELATED"/>
    <property type="match status" value="1"/>
</dbReference>
<dbReference type="InterPro" id="IPR001117">
    <property type="entry name" value="Cu-oxidase_2nd"/>
</dbReference>
<evidence type="ECO:0000259" key="7">
    <source>
        <dbReference type="Pfam" id="PF07732"/>
    </source>
</evidence>
<reference evidence="9" key="1">
    <citation type="journal article" date="2019" name="Int. J. Syst. Evol. Microbiol.">
        <title>The Global Catalogue of Microorganisms (GCM) 10K type strain sequencing project: providing services to taxonomists for standard genome sequencing and annotation.</title>
        <authorList>
            <consortium name="The Broad Institute Genomics Platform"/>
            <consortium name="The Broad Institute Genome Sequencing Center for Infectious Disease"/>
            <person name="Wu L."/>
            <person name="Ma J."/>
        </authorList>
    </citation>
    <scope>NUCLEOTIDE SEQUENCE [LARGE SCALE GENOMIC DNA]</scope>
    <source>
        <strain evidence="9">TBRC 1276</strain>
    </source>
</reference>
<feature type="signal peptide" evidence="4">
    <location>
        <begin position="1"/>
        <end position="20"/>
    </location>
</feature>
<feature type="domain" description="Plastocyanin-like" evidence="7">
    <location>
        <begin position="60"/>
        <end position="164"/>
    </location>
</feature>
<sequence>MERLSGARVSRRLLISGAFAALGAAVAPGGNAALGATSPRGAARPRGMVLRAGPATIDLGGRTVATWAYDDLVPGPSIVATAGERVAVRLVNALPDPTTVHWHGIRIDPAMDGAPGYTQAATRPGETFDYVFTVPDPGTYFYHSHVGMQLDRGLYGPLIIADPREPLGYDDEFTVVLDDWLDGIDGTPDDALRKLNASTDHDDTLRSTVMGGVSAELRHPHYLINGRVPEAPVTFDSRPGRRIRFRVINASADTPFRFALGDHRMTVTHTDGFPCRPVTVDTFIIGMGERYDFLVTLGSGAFPLVASAEGKGGQAMAIVRTSPGAAAPSPKAKVTQLDGKMLQYRELNARHHDHLPRPSRTLTVALGMRPSGNEWTLNGKLANDPMRLRVDRGETVRIVLHNQSPMWHPMHLHGHTFQLRSNGMRGPRKDTVNIKPRERLNIDVHADNPGEWMFHCHNLYHQEQGMMGTFGYGRPPRRASHTMHH</sequence>
<dbReference type="PANTHER" id="PTHR11709">
    <property type="entry name" value="MULTI-COPPER OXIDASE"/>
    <property type="match status" value="1"/>
</dbReference>
<proteinExistence type="predicted"/>
<evidence type="ECO:0000256" key="4">
    <source>
        <dbReference type="SAM" id="SignalP"/>
    </source>
</evidence>
<keyword evidence="4" id="KW-0732">Signal</keyword>
<dbReference type="InterPro" id="IPR045087">
    <property type="entry name" value="Cu-oxidase_fam"/>
</dbReference>
<evidence type="ECO:0000256" key="2">
    <source>
        <dbReference type="ARBA" id="ARBA00023002"/>
    </source>
</evidence>
<dbReference type="InterPro" id="IPR002355">
    <property type="entry name" value="Cu_oxidase_Cu_BS"/>
</dbReference>
<organism evidence="8 9">
    <name type="scientific">Nonomuraea purpurea</name>
    <dbReference type="NCBI Taxonomy" id="1849276"/>
    <lineage>
        <taxon>Bacteria</taxon>
        <taxon>Bacillati</taxon>
        <taxon>Actinomycetota</taxon>
        <taxon>Actinomycetes</taxon>
        <taxon>Streptosporangiales</taxon>
        <taxon>Streptosporangiaceae</taxon>
        <taxon>Nonomuraea</taxon>
    </lineage>
</organism>
<dbReference type="PROSITE" id="PS00080">
    <property type="entry name" value="MULTICOPPER_OXIDASE2"/>
    <property type="match status" value="1"/>
</dbReference>
<dbReference type="PROSITE" id="PS00079">
    <property type="entry name" value="MULTICOPPER_OXIDASE1"/>
    <property type="match status" value="2"/>
</dbReference>
<keyword evidence="9" id="KW-1185">Reference proteome</keyword>
<evidence type="ECO:0000256" key="3">
    <source>
        <dbReference type="ARBA" id="ARBA00023008"/>
    </source>
</evidence>
<gene>
    <name evidence="8" type="ORF">ACFOY2_01535</name>
</gene>
<feature type="chain" id="PRO_5045652544" evidence="4">
    <location>
        <begin position="21"/>
        <end position="485"/>
    </location>
</feature>
<dbReference type="InterPro" id="IPR011706">
    <property type="entry name" value="Cu-oxidase_C"/>
</dbReference>
<evidence type="ECO:0000259" key="5">
    <source>
        <dbReference type="Pfam" id="PF00394"/>
    </source>
</evidence>
<dbReference type="CDD" id="cd13870">
    <property type="entry name" value="CuRO_2_CopA_like_1"/>
    <property type="match status" value="1"/>
</dbReference>
<dbReference type="CDD" id="cd13861">
    <property type="entry name" value="CuRO_1_CumA_like"/>
    <property type="match status" value="1"/>
</dbReference>
<dbReference type="Pfam" id="PF07732">
    <property type="entry name" value="Cu-oxidase_3"/>
    <property type="match status" value="1"/>
</dbReference>
<accession>A0ABV8FVX7</accession>
<evidence type="ECO:0000259" key="6">
    <source>
        <dbReference type="Pfam" id="PF07731"/>
    </source>
</evidence>
<dbReference type="Proteomes" id="UP001595851">
    <property type="component" value="Unassembled WGS sequence"/>
</dbReference>
<dbReference type="RefSeq" id="WP_379526052.1">
    <property type="nucleotide sequence ID" value="NZ_JBHSBI010000001.1"/>
</dbReference>
<feature type="domain" description="Plastocyanin-like" evidence="5">
    <location>
        <begin position="173"/>
        <end position="321"/>
    </location>
</feature>
<dbReference type="Gene3D" id="2.60.40.420">
    <property type="entry name" value="Cupredoxins - blue copper proteins"/>
    <property type="match status" value="3"/>
</dbReference>
<comment type="caution">
    <text evidence="8">The sequence shown here is derived from an EMBL/GenBank/DDBJ whole genome shotgun (WGS) entry which is preliminary data.</text>
</comment>
<evidence type="ECO:0000313" key="9">
    <source>
        <dbReference type="Proteomes" id="UP001595851"/>
    </source>
</evidence>
<dbReference type="InterPro" id="IPR011707">
    <property type="entry name" value="Cu-oxidase-like_N"/>
</dbReference>
<keyword evidence="1" id="KW-0479">Metal-binding</keyword>
<keyword evidence="3" id="KW-0186">Copper</keyword>
<dbReference type="CDD" id="cd13896">
    <property type="entry name" value="CuRO_3_CopA"/>
    <property type="match status" value="1"/>
</dbReference>
<dbReference type="InterPro" id="IPR034279">
    <property type="entry name" value="CuRO_3_CopA"/>
</dbReference>
<dbReference type="Pfam" id="PF07731">
    <property type="entry name" value="Cu-oxidase_2"/>
    <property type="match status" value="1"/>
</dbReference>
<feature type="domain" description="Plastocyanin-like" evidence="6">
    <location>
        <begin position="370"/>
        <end position="470"/>
    </location>
</feature>
<evidence type="ECO:0000256" key="1">
    <source>
        <dbReference type="ARBA" id="ARBA00022723"/>
    </source>
</evidence>
<dbReference type="SUPFAM" id="SSF49503">
    <property type="entry name" value="Cupredoxins"/>
    <property type="match status" value="3"/>
</dbReference>
<evidence type="ECO:0000313" key="8">
    <source>
        <dbReference type="EMBL" id="MFC4005885.1"/>
    </source>
</evidence>
<dbReference type="EMBL" id="JBHSBI010000001">
    <property type="protein sequence ID" value="MFC4005885.1"/>
    <property type="molecule type" value="Genomic_DNA"/>
</dbReference>
<dbReference type="InterPro" id="IPR008972">
    <property type="entry name" value="Cupredoxin"/>
</dbReference>